<dbReference type="PANTHER" id="PTHR48099:SF10">
    <property type="entry name" value="BIFUNCTIONAL PROTEIN FOLD 1, MITOCHONDRIAL"/>
    <property type="match status" value="1"/>
</dbReference>
<keyword evidence="3" id="KW-0378">Hydrolase</keyword>
<evidence type="ECO:0000256" key="3">
    <source>
        <dbReference type="ARBA" id="ARBA00022801"/>
    </source>
</evidence>
<dbReference type="EMBL" id="JABTTQ020003345">
    <property type="protein sequence ID" value="KAK6118165.1"/>
    <property type="molecule type" value="Genomic_DNA"/>
</dbReference>
<dbReference type="Pfam" id="PF00763">
    <property type="entry name" value="THF_DHG_CYH"/>
    <property type="match status" value="1"/>
</dbReference>
<evidence type="ECO:0000256" key="5">
    <source>
        <dbReference type="ARBA" id="ARBA00023268"/>
    </source>
</evidence>
<accession>A0ABR0U7R8</accession>
<dbReference type="InterPro" id="IPR046346">
    <property type="entry name" value="Aminoacid_DH-like_N_sf"/>
</dbReference>
<keyword evidence="4" id="KW-0560">Oxidoreductase</keyword>
<dbReference type="EC" id="3.5.4.9" evidence="1"/>
<evidence type="ECO:0000259" key="7">
    <source>
        <dbReference type="Pfam" id="PF02882"/>
    </source>
</evidence>
<dbReference type="PRINTS" id="PR00085">
    <property type="entry name" value="THFDHDRGNASE"/>
</dbReference>
<dbReference type="InterPro" id="IPR020631">
    <property type="entry name" value="THF_DH/CycHdrlase_NAD-bd_dom"/>
</dbReference>
<dbReference type="Pfam" id="PF02882">
    <property type="entry name" value="THF_DHG_CYH_C"/>
    <property type="match status" value="1"/>
</dbReference>
<dbReference type="InterPro" id="IPR020630">
    <property type="entry name" value="THF_DH/CycHdrlase_cat_dom"/>
</dbReference>
<feature type="domain" description="Tetrahydrofolate dehydrogenase/cyclohydrolase catalytic" evidence="6">
    <location>
        <begin position="73"/>
        <end position="191"/>
    </location>
</feature>
<evidence type="ECO:0000256" key="1">
    <source>
        <dbReference type="ARBA" id="ARBA00012776"/>
    </source>
</evidence>
<proteinExistence type="inferred from homology"/>
<dbReference type="SUPFAM" id="SSF53223">
    <property type="entry name" value="Aminoacid dehydrogenase-like, N-terminal domain"/>
    <property type="match status" value="1"/>
</dbReference>
<keyword evidence="9" id="KW-1185">Reference proteome</keyword>
<comment type="caution">
    <text evidence="8">The sequence shown here is derived from an EMBL/GenBank/DDBJ whole genome shotgun (WGS) entry which is preliminary data.</text>
</comment>
<feature type="domain" description="Tetrahydrofolate dehydrogenase/cyclohydrolase NAD(P)-binding" evidence="7">
    <location>
        <begin position="212"/>
        <end position="360"/>
    </location>
</feature>
<reference evidence="8 9" key="1">
    <citation type="journal article" date="2021" name="Comput. Struct. Biotechnol. J.">
        <title>De novo genome assembly of the potent medicinal plant Rehmannia glutinosa using nanopore technology.</title>
        <authorList>
            <person name="Ma L."/>
            <person name="Dong C."/>
            <person name="Song C."/>
            <person name="Wang X."/>
            <person name="Zheng X."/>
            <person name="Niu Y."/>
            <person name="Chen S."/>
            <person name="Feng W."/>
        </authorList>
    </citation>
    <scope>NUCLEOTIDE SEQUENCE [LARGE SCALE GENOMIC DNA]</scope>
    <source>
        <strain evidence="8">DH-2019</strain>
    </source>
</reference>
<dbReference type="Gene3D" id="3.40.50.720">
    <property type="entry name" value="NAD(P)-binding Rossmann-like Domain"/>
    <property type="match status" value="1"/>
</dbReference>
<sequence length="364" mass="39586">MRGRMVPTVAALRLICLRRSSLTPSTFRHFSNQILKSPSLLSLDRADSWSSASKQSDHSPIQECRNASTAKIIDGKGIAEGIRSRIASEVSRMKELIGQVPSLAVILVGQRRDSQTYVRNKIMASEEVGIKFKMISLPENCSECEVCNALCSFNEDPSIHGILVQLPLPQSEQHLDETKILNVISLEKDVDGFHPLNIGNLAMQGMEPLFIPCTPKGCIELLLQSGVEIMGKNAVVIGRSNIVGLPTSLLLQRHHATVTILHAFTKNPEKIAREADILVAAAGVPNLVRGSWLKPGAVIVDVGTNPVEDVKSEHGYRLIGDVRFKEATKIASVISPVPGGVGPMTVAMLLYNTLESAKRAFNFT</sequence>
<evidence type="ECO:0000259" key="6">
    <source>
        <dbReference type="Pfam" id="PF00763"/>
    </source>
</evidence>
<organism evidence="8 9">
    <name type="scientific">Rehmannia glutinosa</name>
    <name type="common">Chinese foxglove</name>
    <dbReference type="NCBI Taxonomy" id="99300"/>
    <lineage>
        <taxon>Eukaryota</taxon>
        <taxon>Viridiplantae</taxon>
        <taxon>Streptophyta</taxon>
        <taxon>Embryophyta</taxon>
        <taxon>Tracheophyta</taxon>
        <taxon>Spermatophyta</taxon>
        <taxon>Magnoliopsida</taxon>
        <taxon>eudicotyledons</taxon>
        <taxon>Gunneridae</taxon>
        <taxon>Pentapetalae</taxon>
        <taxon>asterids</taxon>
        <taxon>lamiids</taxon>
        <taxon>Lamiales</taxon>
        <taxon>Orobanchaceae</taxon>
        <taxon>Rehmannieae</taxon>
        <taxon>Rehmannia</taxon>
    </lineage>
</organism>
<evidence type="ECO:0000256" key="2">
    <source>
        <dbReference type="ARBA" id="ARBA00022563"/>
    </source>
</evidence>
<dbReference type="PROSITE" id="PS00767">
    <property type="entry name" value="THF_DHG_CYH_2"/>
    <property type="match status" value="1"/>
</dbReference>
<evidence type="ECO:0000313" key="9">
    <source>
        <dbReference type="Proteomes" id="UP001318860"/>
    </source>
</evidence>
<name>A0ABR0U7R8_REHGL</name>
<gene>
    <name evidence="8" type="ORF">DH2020_048066</name>
</gene>
<evidence type="ECO:0000313" key="8">
    <source>
        <dbReference type="EMBL" id="KAK6118165.1"/>
    </source>
</evidence>
<dbReference type="Proteomes" id="UP001318860">
    <property type="component" value="Unassembled WGS sequence"/>
</dbReference>
<dbReference type="PANTHER" id="PTHR48099">
    <property type="entry name" value="C-1-TETRAHYDROFOLATE SYNTHASE, CYTOPLASMIC-RELATED"/>
    <property type="match status" value="1"/>
</dbReference>
<evidence type="ECO:0000256" key="4">
    <source>
        <dbReference type="ARBA" id="ARBA00023002"/>
    </source>
</evidence>
<dbReference type="InterPro" id="IPR036291">
    <property type="entry name" value="NAD(P)-bd_dom_sf"/>
</dbReference>
<dbReference type="InterPro" id="IPR020867">
    <property type="entry name" value="THF_DH/CycHdrlase_CS"/>
</dbReference>
<dbReference type="CDD" id="cd01080">
    <property type="entry name" value="NAD_bind_m-THF_DH_Cyclohyd"/>
    <property type="match status" value="1"/>
</dbReference>
<dbReference type="Gene3D" id="3.40.50.10860">
    <property type="entry name" value="Leucine Dehydrogenase, chain A, domain 1"/>
    <property type="match status" value="1"/>
</dbReference>
<keyword evidence="5" id="KW-0511">Multifunctional enzyme</keyword>
<dbReference type="HAMAP" id="MF_01576">
    <property type="entry name" value="THF_DHG_CYH"/>
    <property type="match status" value="1"/>
</dbReference>
<protein>
    <recommendedName>
        <fullName evidence="1">methenyltetrahydrofolate cyclohydrolase</fullName>
        <ecNumber evidence="1">3.5.4.9</ecNumber>
    </recommendedName>
</protein>
<dbReference type="InterPro" id="IPR000672">
    <property type="entry name" value="THF_DH/CycHdrlase"/>
</dbReference>
<keyword evidence="2" id="KW-0554">One-carbon metabolism</keyword>
<dbReference type="SUPFAM" id="SSF51735">
    <property type="entry name" value="NAD(P)-binding Rossmann-fold domains"/>
    <property type="match status" value="1"/>
</dbReference>